<evidence type="ECO:0000313" key="6">
    <source>
        <dbReference type="EMBL" id="KAE8267139.1"/>
    </source>
</evidence>
<dbReference type="InterPro" id="IPR002035">
    <property type="entry name" value="VWF_A"/>
</dbReference>
<dbReference type="GO" id="GO:0048471">
    <property type="term" value="C:perinuclear region of cytoplasm"/>
    <property type="evidence" value="ECO:0007669"/>
    <property type="project" value="TreeGrafter"/>
</dbReference>
<sequence length="1368" mass="143870">MADQNISHRSLQGSVAVSLGRDGSSSSTTANGEDPLSILRFFDVVLVVDDSSSMHVTEDSPDNTSRWDEARVALEGVAGTVARYDSDGMDIVFLNSEAEGRAISSPAEVRKLFDSVDPNGQTPTGERLAMLFLEYWDILDSWSDKKKAGTLTADDAPPKKRNYIVLTDGRPSDDLASVIVDCARRLDQGDYPLSQLNIQFIQVGADREATKSLEELDSQLEHVYQVRDIVDILAYRGGNLQAADIMQQLHGGIFKRSKGIEEETAHVRELVQDTPAAAAVVAKGILTEEEVQADEVPVATASAPAVVEQDEDEDEEEQAVTIPLTADGIPDSHPDADKLNEALSEVPPRTIARAASAAGLGTAVGAGVAELVPTDGAETDVPVETEPTTPAELVEEAEEFPSSAPEVRADESSPVPAEADADLEGPPAVHAAERAPEAAESSSIPATEPVVQSRPTFSLLGKNLKLTTEEDAKEYCDELEAMEGVEEIHLGGNTLGQGACEAFARALQSSRSSLRIFNGADIFTGRLITEIPASLKALCDGLVGHEKLKEVDLSDNAFGGRCADAMTGLFSNNHSIEVIKLQNNGLGISGGKIIAAALEAAADKLDEAGQASRLRSVTIGRNRLENGSAPDIARALARHGKSIEEVRVPQNGIRMQGVEELCQQLSAHCPNLRSLDIQDNTLVQRGSRALAAAIPSWPQLESLNLSDSLVRSTGAKWIFDALAQHSSGLHTLLLQYCELNRGALASLADNLDSSLPNLKHIELNGNWADEDDEFIARIKSAVEARGGDVDLLGLDELELEAEEEEEPEEDYEDSEEEEEEEEEEEVAKEEKSEVVDAPVLTQREEVAAEEPHAASQTEADAPQSATDDEEPSALSTGNAEVESSAESEASGTKDEDVSDDVAMEETPGQATVQSEAMEEADQEPVSAQSQEDTSTDADLPEPSHVSPSHEEREVEDDAQEHEGGVVGAALGAVASLGAAVGAISLSDNKDGDKDAISREVSAASEEESVHHNGDIHSSANVATAAKEVPEDTIEKSAAEEHTRSDVISHSKAAVHDEGSKQEAGEEEEEHAGLDAAAAAVAVPAGMIDMSVQMASATGKVVHDKAEEQISEVAPNVALGLPLEEVASAAGAPSMEVQVEEQDGDSKTKSTKTVGETLGQALEGAKTLVPDVLSGGEGEPSVSGEGFALGDAVENPDSAAPKEVDDNGSAAAAAAAPTTTSSSRSGGIFEAIKSAATGGAVASLLPTRSGGGVSGEGLDSSALPTPAVERSESQLAAEGTETGQGSGAIPSSESQTLSSKIQEALDDELPNRRRRGAHGRTSSIDLSGELYIDGDLSESRFEEIERQQGGPSLSTRVYAAFGAVWELMR</sequence>
<proteinExistence type="predicted"/>
<dbReference type="GO" id="GO:0031267">
    <property type="term" value="F:small GTPase binding"/>
    <property type="evidence" value="ECO:0007669"/>
    <property type="project" value="TreeGrafter"/>
</dbReference>
<keyword evidence="3" id="KW-0677">Repeat</keyword>
<dbReference type="InterPro" id="IPR036465">
    <property type="entry name" value="vWFA_dom_sf"/>
</dbReference>
<feature type="compositionally biased region" description="Low complexity" evidence="4">
    <location>
        <begin position="1208"/>
        <end position="1222"/>
    </location>
</feature>
<dbReference type="SMART" id="SM00368">
    <property type="entry name" value="LRR_RI"/>
    <property type="match status" value="6"/>
</dbReference>
<feature type="region of interest" description="Disordered" evidence="4">
    <location>
        <begin position="1242"/>
        <end position="1328"/>
    </location>
</feature>
<feature type="compositionally biased region" description="Polar residues" evidence="4">
    <location>
        <begin position="1"/>
        <end position="15"/>
    </location>
</feature>
<feature type="domain" description="VWFA" evidence="5">
    <location>
        <begin position="43"/>
        <end position="249"/>
    </location>
</feature>
<dbReference type="Proteomes" id="UP000078113">
    <property type="component" value="Unassembled WGS sequence"/>
</dbReference>
<dbReference type="PANTHER" id="PTHR24113">
    <property type="entry name" value="RAN GTPASE-ACTIVATING PROTEIN 1"/>
    <property type="match status" value="1"/>
</dbReference>
<dbReference type="GO" id="GO:0005829">
    <property type="term" value="C:cytosol"/>
    <property type="evidence" value="ECO:0007669"/>
    <property type="project" value="TreeGrafter"/>
</dbReference>
<feature type="region of interest" description="Disordered" evidence="4">
    <location>
        <begin position="1130"/>
        <end position="1225"/>
    </location>
</feature>
<feature type="compositionally biased region" description="Low complexity" evidence="4">
    <location>
        <begin position="879"/>
        <end position="890"/>
    </location>
</feature>
<keyword evidence="1" id="KW-0343">GTPase activation</keyword>
<dbReference type="InterPro" id="IPR032675">
    <property type="entry name" value="LRR_dom_sf"/>
</dbReference>
<evidence type="ECO:0000313" key="7">
    <source>
        <dbReference type="Proteomes" id="UP000078113"/>
    </source>
</evidence>
<dbReference type="CDD" id="cd00116">
    <property type="entry name" value="LRR_RI"/>
    <property type="match status" value="1"/>
</dbReference>
<name>A0A8X7N5T4_9BASI</name>
<organism evidence="6 7">
    <name type="scientific">Tilletia walkeri</name>
    <dbReference type="NCBI Taxonomy" id="117179"/>
    <lineage>
        <taxon>Eukaryota</taxon>
        <taxon>Fungi</taxon>
        <taxon>Dikarya</taxon>
        <taxon>Basidiomycota</taxon>
        <taxon>Ustilaginomycotina</taxon>
        <taxon>Exobasidiomycetes</taxon>
        <taxon>Tilletiales</taxon>
        <taxon>Tilletiaceae</taxon>
        <taxon>Tilletia</taxon>
    </lineage>
</organism>
<feature type="compositionally biased region" description="Basic and acidic residues" evidence="4">
    <location>
        <begin position="1027"/>
        <end position="1063"/>
    </location>
</feature>
<feature type="compositionally biased region" description="Basic and acidic residues" evidence="4">
    <location>
        <begin position="987"/>
        <end position="997"/>
    </location>
</feature>
<accession>A0A8X7N5T4</accession>
<feature type="compositionally biased region" description="Acidic residues" evidence="4">
    <location>
        <begin position="798"/>
        <end position="827"/>
    </location>
</feature>
<dbReference type="GO" id="GO:0006913">
    <property type="term" value="P:nucleocytoplasmic transport"/>
    <property type="evidence" value="ECO:0007669"/>
    <property type="project" value="TreeGrafter"/>
</dbReference>
<dbReference type="Gene3D" id="3.80.10.10">
    <property type="entry name" value="Ribonuclease Inhibitor"/>
    <property type="match status" value="1"/>
</dbReference>
<dbReference type="EMBL" id="LWDG02000255">
    <property type="protein sequence ID" value="KAE8267139.1"/>
    <property type="molecule type" value="Genomic_DNA"/>
</dbReference>
<evidence type="ECO:0000256" key="2">
    <source>
        <dbReference type="ARBA" id="ARBA00022614"/>
    </source>
</evidence>
<feature type="region of interest" description="Disordered" evidence="4">
    <location>
        <begin position="1"/>
        <end position="31"/>
    </location>
</feature>
<feature type="region of interest" description="Disordered" evidence="4">
    <location>
        <begin position="798"/>
        <end position="966"/>
    </location>
</feature>
<feature type="compositionally biased region" description="Basic and acidic residues" evidence="4">
    <location>
        <begin position="842"/>
        <end position="852"/>
    </location>
</feature>
<comment type="caution">
    <text evidence="6">The sequence shown here is derived from an EMBL/GenBank/DDBJ whole genome shotgun (WGS) entry which is preliminary data.</text>
</comment>
<feature type="compositionally biased region" description="Low complexity" evidence="4">
    <location>
        <begin position="438"/>
        <end position="449"/>
    </location>
</feature>
<dbReference type="GO" id="GO:0005096">
    <property type="term" value="F:GTPase activator activity"/>
    <property type="evidence" value="ECO:0007669"/>
    <property type="project" value="UniProtKB-KW"/>
</dbReference>
<evidence type="ECO:0000256" key="3">
    <source>
        <dbReference type="ARBA" id="ARBA00022737"/>
    </source>
</evidence>
<reference evidence="6" key="2">
    <citation type="journal article" date="2019" name="IMA Fungus">
        <title>Genome sequencing and comparison of five Tilletia species to identify candidate genes for the detection of regulated species infecting wheat.</title>
        <authorList>
            <person name="Nguyen H.D.T."/>
            <person name="Sultana T."/>
            <person name="Kesanakurti P."/>
            <person name="Hambleton S."/>
        </authorList>
    </citation>
    <scope>NUCLEOTIDE SEQUENCE</scope>
    <source>
        <strain evidence="6">DAOMC 236422</strain>
    </source>
</reference>
<dbReference type="PROSITE" id="PS50234">
    <property type="entry name" value="VWFA"/>
    <property type="match status" value="1"/>
</dbReference>
<keyword evidence="2" id="KW-0433">Leucine-rich repeat</keyword>
<dbReference type="Gene3D" id="3.40.50.410">
    <property type="entry name" value="von Willebrand factor, type A domain"/>
    <property type="match status" value="1"/>
</dbReference>
<feature type="compositionally biased region" description="Polar residues" evidence="4">
    <location>
        <begin position="1288"/>
        <end position="1300"/>
    </location>
</feature>
<dbReference type="SUPFAM" id="SSF53300">
    <property type="entry name" value="vWA-like"/>
    <property type="match status" value="1"/>
</dbReference>
<gene>
    <name evidence="6" type="ORF">A4X09_0g5212</name>
</gene>
<dbReference type="SMART" id="SM00327">
    <property type="entry name" value="VWA"/>
    <property type="match status" value="1"/>
</dbReference>
<reference evidence="6" key="1">
    <citation type="submission" date="2016-04" db="EMBL/GenBank/DDBJ databases">
        <authorList>
            <person name="Nguyen H.D."/>
            <person name="Samba Siva P."/>
            <person name="Cullis J."/>
            <person name="Levesque C.A."/>
            <person name="Hambleton S."/>
        </authorList>
    </citation>
    <scope>NUCLEOTIDE SEQUENCE</scope>
    <source>
        <strain evidence="6">DAOMC 236422</strain>
    </source>
</reference>
<evidence type="ECO:0000256" key="1">
    <source>
        <dbReference type="ARBA" id="ARBA00022468"/>
    </source>
</evidence>
<dbReference type="InterPro" id="IPR027038">
    <property type="entry name" value="RanGap"/>
</dbReference>
<dbReference type="SUPFAM" id="SSF52047">
    <property type="entry name" value="RNI-like"/>
    <property type="match status" value="1"/>
</dbReference>
<feature type="region of interest" description="Disordered" evidence="4">
    <location>
        <begin position="983"/>
        <end position="1076"/>
    </location>
</feature>
<dbReference type="GO" id="GO:0005634">
    <property type="term" value="C:nucleus"/>
    <property type="evidence" value="ECO:0007669"/>
    <property type="project" value="TreeGrafter"/>
</dbReference>
<protein>
    <recommendedName>
        <fullName evidence="5">VWFA domain-containing protein</fullName>
    </recommendedName>
</protein>
<keyword evidence="7" id="KW-1185">Reference proteome</keyword>
<dbReference type="PANTHER" id="PTHR24113:SF12">
    <property type="entry name" value="RAN GTPASE-ACTIVATING PROTEIN 1"/>
    <property type="match status" value="1"/>
</dbReference>
<evidence type="ECO:0000259" key="5">
    <source>
        <dbReference type="PROSITE" id="PS50234"/>
    </source>
</evidence>
<evidence type="ECO:0000256" key="4">
    <source>
        <dbReference type="SAM" id="MobiDB-lite"/>
    </source>
</evidence>
<feature type="region of interest" description="Disordered" evidence="4">
    <location>
        <begin position="393"/>
        <end position="450"/>
    </location>
</feature>